<dbReference type="InterPro" id="IPR007197">
    <property type="entry name" value="rSAM"/>
</dbReference>
<reference evidence="5 6" key="1">
    <citation type="submission" date="2014-01" db="EMBL/GenBank/DDBJ databases">
        <title>Comparative genomics of Petrotoga.</title>
        <authorList>
            <person name="Chow K."/>
            <person name="Charchuk R."/>
            <person name="Nesbo C.L."/>
        </authorList>
    </citation>
    <scope>NUCLEOTIDE SEQUENCE [LARGE SCALE GENOMIC DNA]</scope>
    <source>
        <strain evidence="5 6">DSM 16923</strain>
    </source>
</reference>
<evidence type="ECO:0000256" key="2">
    <source>
        <dbReference type="ARBA" id="ARBA00023004"/>
    </source>
</evidence>
<organism evidence="5 6">
    <name type="scientific">Petrotoga halophila DSM 16923</name>
    <dbReference type="NCBI Taxonomy" id="1122953"/>
    <lineage>
        <taxon>Bacteria</taxon>
        <taxon>Thermotogati</taxon>
        <taxon>Thermotogota</taxon>
        <taxon>Thermotogae</taxon>
        <taxon>Petrotogales</taxon>
        <taxon>Petrotogaceae</taxon>
        <taxon>Petrotoga</taxon>
    </lineage>
</organism>
<dbReference type="Proteomes" id="UP000236950">
    <property type="component" value="Unassembled WGS sequence"/>
</dbReference>
<dbReference type="PANTHER" id="PTHR43432">
    <property type="entry name" value="SLR0285 PROTEIN"/>
    <property type="match status" value="1"/>
</dbReference>
<name>A0A2S5E9G0_9BACT</name>
<dbReference type="Gene3D" id="3.80.30.30">
    <property type="match status" value="1"/>
</dbReference>
<keyword evidence="2" id="KW-0408">Iron</keyword>
<keyword evidence="3" id="KW-0411">Iron-sulfur</keyword>
<dbReference type="SFLD" id="SFLDS00029">
    <property type="entry name" value="Radical_SAM"/>
    <property type="match status" value="1"/>
</dbReference>
<protein>
    <recommendedName>
        <fullName evidence="4">Radical SAM core domain-containing protein</fullName>
    </recommendedName>
</protein>
<comment type="caution">
    <text evidence="5">The sequence shown here is derived from an EMBL/GenBank/DDBJ whole genome shotgun (WGS) entry which is preliminary data.</text>
</comment>
<dbReference type="RefSeq" id="WP_169999794.1">
    <property type="nucleotide sequence ID" value="NZ_JALY01000285.1"/>
</dbReference>
<dbReference type="GO" id="GO:0003824">
    <property type="term" value="F:catalytic activity"/>
    <property type="evidence" value="ECO:0007669"/>
    <property type="project" value="InterPro"/>
</dbReference>
<evidence type="ECO:0000313" key="6">
    <source>
        <dbReference type="Proteomes" id="UP000236950"/>
    </source>
</evidence>
<evidence type="ECO:0000259" key="4">
    <source>
        <dbReference type="Pfam" id="PF04055"/>
    </source>
</evidence>
<feature type="domain" description="Radical SAM core" evidence="4">
    <location>
        <begin position="26"/>
        <end position="184"/>
    </location>
</feature>
<accession>A0A2S5E9G0</accession>
<keyword evidence="1" id="KW-0479">Metal-binding</keyword>
<dbReference type="CDD" id="cd01335">
    <property type="entry name" value="Radical_SAM"/>
    <property type="match status" value="1"/>
</dbReference>
<evidence type="ECO:0000256" key="3">
    <source>
        <dbReference type="ARBA" id="ARBA00023014"/>
    </source>
</evidence>
<dbReference type="InterPro" id="IPR040086">
    <property type="entry name" value="MJ0683-like"/>
</dbReference>
<keyword evidence="6" id="KW-1185">Reference proteome</keyword>
<evidence type="ECO:0000256" key="1">
    <source>
        <dbReference type="ARBA" id="ARBA00022723"/>
    </source>
</evidence>
<proteinExistence type="predicted"/>
<dbReference type="AlphaFoldDB" id="A0A2S5E9G0"/>
<dbReference type="InterPro" id="IPR058240">
    <property type="entry name" value="rSAM_sf"/>
</dbReference>
<sequence length="272" mass="32155">MIHISEVQVKELFSKTKLPDADYVCNPYVGCTHKCIYCYAEFMKRFTNHNDNWGDFIDIKKVSSIKIPEFKENQTILFSSVTDPYNSFEKKYEATRKILKKLTGTKAHVEILTKSALVTRDIDLIKQFSNIKVGISMNTLDDKFRKEIEPYASSVEKRLDVLYKLNAEGINTYVFISPIFPGICDYESIIEKIYKHTHYICFENLNLRGSYKGRVMNYIKDTRPYLLPLYDNIYNKNDNSYWERLKDDTLKTCEKYGVDCRIYFYHDKIKKK</sequence>
<dbReference type="SUPFAM" id="SSF102114">
    <property type="entry name" value="Radical SAM enzymes"/>
    <property type="match status" value="1"/>
</dbReference>
<dbReference type="PANTHER" id="PTHR43432:SF6">
    <property type="entry name" value="RADICAL SAM CORE DOMAIN-CONTAINING PROTEIN"/>
    <property type="match status" value="1"/>
</dbReference>
<evidence type="ECO:0000313" key="5">
    <source>
        <dbReference type="EMBL" id="POZ89685.1"/>
    </source>
</evidence>
<dbReference type="EMBL" id="JALY01000285">
    <property type="protein sequence ID" value="POZ89685.1"/>
    <property type="molecule type" value="Genomic_DNA"/>
</dbReference>
<gene>
    <name evidence="5" type="ORF">AA81_12825</name>
</gene>
<dbReference type="Pfam" id="PF04055">
    <property type="entry name" value="Radical_SAM"/>
    <property type="match status" value="1"/>
</dbReference>
<dbReference type="GO" id="GO:0046872">
    <property type="term" value="F:metal ion binding"/>
    <property type="evidence" value="ECO:0007669"/>
    <property type="project" value="UniProtKB-KW"/>
</dbReference>
<dbReference type="GO" id="GO:0051536">
    <property type="term" value="F:iron-sulfur cluster binding"/>
    <property type="evidence" value="ECO:0007669"/>
    <property type="project" value="UniProtKB-KW"/>
</dbReference>
<dbReference type="SFLD" id="SFLDG01084">
    <property type="entry name" value="Uncharacterised_Radical_SAM_Su"/>
    <property type="match status" value="1"/>
</dbReference>